<keyword evidence="2" id="KW-1185">Reference proteome</keyword>
<proteinExistence type="predicted"/>
<reference evidence="1 2" key="1">
    <citation type="submission" date="2019-06" db="EMBL/GenBank/DDBJ databases">
        <title>Sequencing the genomes of 1000 actinobacteria strains.</title>
        <authorList>
            <person name="Klenk H.-P."/>
        </authorList>
    </citation>
    <scope>NUCLEOTIDE SEQUENCE [LARGE SCALE GENOMIC DNA]</scope>
    <source>
        <strain evidence="1 2">DSM 18607</strain>
    </source>
</reference>
<dbReference type="PANTHER" id="PTHR36452">
    <property type="entry name" value="CHROMOSOME 12, WHOLE GENOME SHOTGUN SEQUENCE"/>
    <property type="match status" value="1"/>
</dbReference>
<dbReference type="EMBL" id="VFMN01000001">
    <property type="protein sequence ID" value="TQJ07739.1"/>
    <property type="molecule type" value="Genomic_DNA"/>
</dbReference>
<comment type="caution">
    <text evidence="1">The sequence shown here is derived from an EMBL/GenBank/DDBJ whole genome shotgun (WGS) entry which is preliminary data.</text>
</comment>
<dbReference type="PANTHER" id="PTHR36452:SF1">
    <property type="entry name" value="DUF2461 DOMAIN-CONTAINING PROTEIN"/>
    <property type="match status" value="1"/>
</dbReference>
<name>A0A542DXC9_9MICO</name>
<evidence type="ECO:0000313" key="1">
    <source>
        <dbReference type="EMBL" id="TQJ07739.1"/>
    </source>
</evidence>
<dbReference type="InterPro" id="IPR012808">
    <property type="entry name" value="CHP02453"/>
</dbReference>
<dbReference type="InterPro" id="IPR015996">
    <property type="entry name" value="UCP028451"/>
</dbReference>
<gene>
    <name evidence="1" type="ORF">FB458_0807</name>
</gene>
<accession>A0A542DXC9</accession>
<dbReference type="NCBIfam" id="TIGR02453">
    <property type="entry name" value="TIGR02453 family protein"/>
    <property type="match status" value="1"/>
</dbReference>
<evidence type="ECO:0000313" key="2">
    <source>
        <dbReference type="Proteomes" id="UP000317893"/>
    </source>
</evidence>
<dbReference type="Pfam" id="PF09365">
    <property type="entry name" value="DUF2461"/>
    <property type="match status" value="1"/>
</dbReference>
<dbReference type="PIRSF" id="PIRSF028451">
    <property type="entry name" value="UCP028451"/>
    <property type="match status" value="1"/>
</dbReference>
<sequence>MSTPRAGGIPADAVAFYAELVQHNERAWFQANKARYAASVREPLVALTDALADEFGEPKVFRPQRNLRFSADRTPYKDSQGAILQVVEGLGYYVSVGPDGLTTGGGMMHLSPDQLRRFRAAVDAVDSGEQLAGIVESLRRQGFGIGGEVLRSRPRGVPADHPRVDLLAHKSLIVWVDHGTPAWMSTPQVVTTVRAQWRLVRPVVEWVAEHVGDAQEPHTSLPR</sequence>
<protein>
    <submittedName>
        <fullName evidence="1">Uncharacterized protein (TIGR02453 family)</fullName>
    </submittedName>
</protein>
<dbReference type="Proteomes" id="UP000317893">
    <property type="component" value="Unassembled WGS sequence"/>
</dbReference>
<dbReference type="OrthoDB" id="9794241at2"/>
<organism evidence="1 2">
    <name type="scientific">Lapillicoccus jejuensis</name>
    <dbReference type="NCBI Taxonomy" id="402171"/>
    <lineage>
        <taxon>Bacteria</taxon>
        <taxon>Bacillati</taxon>
        <taxon>Actinomycetota</taxon>
        <taxon>Actinomycetes</taxon>
        <taxon>Micrococcales</taxon>
        <taxon>Intrasporangiaceae</taxon>
        <taxon>Lapillicoccus</taxon>
    </lineage>
</organism>
<dbReference type="RefSeq" id="WP_141846970.1">
    <property type="nucleotide sequence ID" value="NZ_BAAAPR010000008.1"/>
</dbReference>
<dbReference type="AlphaFoldDB" id="A0A542DXC9"/>